<sequence length="482" mass="54244">MEPISPQETDQEQPHIVSLVLKSKKALQHGEEVCLEAQTLANASAQVVVDVLTLDAKVRWISDSVLEQLKLAANVAKIIEEKRARLKKQVQEWDEIRVKQCDKLEAILDELGSQRVPPEFHQASADSSLFGSQHSDDGYRPNEQVAISGSPSDTVLPVRSSKRSAHDRRNWKTLRDFVDDRAIEDILEVMETERIVVEDTMGETDEYPESLNNSIANIRKSLPAIQPCPPIDQLFRRQDSVTIPMAKQLESLTSHYDQMATALHDSEAGEVFSDEDVQEMNRDTEELPSIMVELEESLAVVHDINQTLVSTRSTNERHVQHLSTLLNDLDELGDIMGEMLQQQETVETKCEEQLVILQGHLSTIEDLHERYVLYQIAFRKLVVEISRRRLYKEAAETIVKGMMSQLESMTEEERALREHFNIEHGGHLPEDLCLCIGNAPTRWTIFPATGEELETLPEIPPDIVAAAKGGLTASPVLGAESL</sequence>
<evidence type="ECO:0000313" key="10">
    <source>
        <dbReference type="EMBL" id="KAL0061945.1"/>
    </source>
</evidence>
<dbReference type="InterPro" id="IPR007240">
    <property type="entry name" value="Atg17"/>
</dbReference>
<evidence type="ECO:0000259" key="9">
    <source>
        <dbReference type="Pfam" id="PF04108"/>
    </source>
</evidence>
<feature type="region of interest" description="Disordered" evidence="8">
    <location>
        <begin position="124"/>
        <end position="162"/>
    </location>
</feature>
<dbReference type="InterPro" id="IPR045326">
    <property type="entry name" value="ATG17-like_dom"/>
</dbReference>
<name>A0ABR2ZKW2_9AGAR</name>
<keyword evidence="7" id="KW-0175">Coiled coil</keyword>
<evidence type="ECO:0000256" key="6">
    <source>
        <dbReference type="RuleBase" id="RU368080"/>
    </source>
</evidence>
<comment type="function">
    <text evidence="6">Autophagy-specific protein that functions in response to autophagy-inducing signals as a scaffold to recruit other ATG proteins to organize preautophagosomal structure (PAS) formation. Modulates the timing and magnitude of the autophagy response, such as the size of the sequestering vesicles. Plays particularly a role in pexophagy and nucleophagy.</text>
</comment>
<evidence type="ECO:0000313" key="11">
    <source>
        <dbReference type="Proteomes" id="UP001437256"/>
    </source>
</evidence>
<feature type="domain" description="Autophagy protein ATG17-like" evidence="9">
    <location>
        <begin position="27"/>
        <end position="426"/>
    </location>
</feature>
<comment type="subcellular location">
    <subcellularLocation>
        <location evidence="6">Cytoplasm</location>
    </subcellularLocation>
    <subcellularLocation>
        <location evidence="6">Preautophagosomal structure membrane</location>
        <topology evidence="6">Peripheral membrane protein</topology>
    </subcellularLocation>
</comment>
<evidence type="ECO:0000256" key="5">
    <source>
        <dbReference type="ARBA" id="ARBA00023136"/>
    </source>
</evidence>
<comment type="similarity">
    <text evidence="1 6">Belongs to the ATG17 family.</text>
</comment>
<evidence type="ECO:0000256" key="7">
    <source>
        <dbReference type="SAM" id="Coils"/>
    </source>
</evidence>
<dbReference type="Pfam" id="PF04108">
    <property type="entry name" value="ATG17_like"/>
    <property type="match status" value="1"/>
</dbReference>
<feature type="compositionally biased region" description="Polar residues" evidence="8">
    <location>
        <begin position="124"/>
        <end position="133"/>
    </location>
</feature>
<evidence type="ECO:0000256" key="3">
    <source>
        <dbReference type="ARBA" id="ARBA00022490"/>
    </source>
</evidence>
<keyword evidence="4 6" id="KW-0072">Autophagy</keyword>
<evidence type="ECO:0000256" key="1">
    <source>
        <dbReference type="ARBA" id="ARBA00006259"/>
    </source>
</evidence>
<reference evidence="10 11" key="1">
    <citation type="submission" date="2024-05" db="EMBL/GenBank/DDBJ databases">
        <title>A draft genome resource for the thread blight pathogen Marasmius tenuissimus strain MS-2.</title>
        <authorList>
            <person name="Yulfo-Soto G.E."/>
            <person name="Baruah I.K."/>
            <person name="Amoako-Attah I."/>
            <person name="Bukari Y."/>
            <person name="Meinhardt L.W."/>
            <person name="Bailey B.A."/>
            <person name="Cohen S.P."/>
        </authorList>
    </citation>
    <scope>NUCLEOTIDE SEQUENCE [LARGE SCALE GENOMIC DNA]</scope>
    <source>
        <strain evidence="10 11">MS-2</strain>
    </source>
</reference>
<evidence type="ECO:0000256" key="8">
    <source>
        <dbReference type="SAM" id="MobiDB-lite"/>
    </source>
</evidence>
<proteinExistence type="inferred from homology"/>
<evidence type="ECO:0000256" key="4">
    <source>
        <dbReference type="ARBA" id="ARBA00023006"/>
    </source>
</evidence>
<dbReference type="PANTHER" id="PTHR28005:SF1">
    <property type="entry name" value="AUTOPHAGY-RELATED PROTEIN 17"/>
    <property type="match status" value="1"/>
</dbReference>
<comment type="caution">
    <text evidence="10">The sequence shown here is derived from an EMBL/GenBank/DDBJ whole genome shotgun (WGS) entry which is preliminary data.</text>
</comment>
<accession>A0ABR2ZKW2</accession>
<keyword evidence="11" id="KW-1185">Reference proteome</keyword>
<keyword evidence="5" id="KW-0472">Membrane</keyword>
<evidence type="ECO:0000256" key="2">
    <source>
        <dbReference type="ARBA" id="ARBA00013806"/>
    </source>
</evidence>
<dbReference type="EMBL" id="JBBXMP010000119">
    <property type="protein sequence ID" value="KAL0061945.1"/>
    <property type="molecule type" value="Genomic_DNA"/>
</dbReference>
<keyword evidence="3 6" id="KW-0963">Cytoplasm</keyword>
<gene>
    <name evidence="10" type="primary">atg17</name>
    <name evidence="10" type="ORF">AAF712_011229</name>
</gene>
<dbReference type="Proteomes" id="UP001437256">
    <property type="component" value="Unassembled WGS sequence"/>
</dbReference>
<organism evidence="10 11">
    <name type="scientific">Marasmius tenuissimus</name>
    <dbReference type="NCBI Taxonomy" id="585030"/>
    <lineage>
        <taxon>Eukaryota</taxon>
        <taxon>Fungi</taxon>
        <taxon>Dikarya</taxon>
        <taxon>Basidiomycota</taxon>
        <taxon>Agaricomycotina</taxon>
        <taxon>Agaricomycetes</taxon>
        <taxon>Agaricomycetidae</taxon>
        <taxon>Agaricales</taxon>
        <taxon>Marasmiineae</taxon>
        <taxon>Marasmiaceae</taxon>
        <taxon>Marasmius</taxon>
    </lineage>
</organism>
<protein>
    <recommendedName>
        <fullName evidence="2 6">Autophagy-related protein 17</fullName>
    </recommendedName>
</protein>
<feature type="coiled-coil region" evidence="7">
    <location>
        <begin position="69"/>
        <end position="96"/>
    </location>
</feature>
<dbReference type="PANTHER" id="PTHR28005">
    <property type="entry name" value="AUTOPHAGY-RELATED PROTEIN 17"/>
    <property type="match status" value="1"/>
</dbReference>